<dbReference type="AlphaFoldDB" id="A0A6J4VKQ4"/>
<name>A0A6J4VKQ4_9DEIN</name>
<accession>A0A6J4VKQ4</accession>
<evidence type="ECO:0000256" key="3">
    <source>
        <dbReference type="ARBA" id="ARBA00022692"/>
    </source>
</evidence>
<evidence type="ECO:0000313" key="7">
    <source>
        <dbReference type="EMBL" id="CAA9581129.1"/>
    </source>
</evidence>
<protein>
    <submittedName>
        <fullName evidence="7">FIG00018398: hypothetical regulator</fullName>
    </submittedName>
</protein>
<feature type="transmembrane region" description="Helical" evidence="6">
    <location>
        <begin position="101"/>
        <end position="124"/>
    </location>
</feature>
<comment type="similarity">
    <text evidence="2">Belongs to the UPF0382 family.</text>
</comment>
<feature type="transmembrane region" description="Helical" evidence="6">
    <location>
        <begin position="52"/>
        <end position="69"/>
    </location>
</feature>
<dbReference type="Pfam" id="PF04241">
    <property type="entry name" value="DUF423"/>
    <property type="match status" value="1"/>
</dbReference>
<proteinExistence type="inferred from homology"/>
<sequence length="128" mass="13455">MTTKPVSEPYTYLNPARLGALLAFLGVALGAFGAHALDSVLSPDRLATYETAVRYQMFHALGLLALGALPVRAQRAAPWLFWGSVVFSGSLYALVFSGASVLGAVAPVGGVLQLVGWALLFFGLDKKS</sequence>
<evidence type="ECO:0000256" key="1">
    <source>
        <dbReference type="ARBA" id="ARBA00004141"/>
    </source>
</evidence>
<keyword evidence="3 6" id="KW-0812">Transmembrane</keyword>
<comment type="subcellular location">
    <subcellularLocation>
        <location evidence="1">Membrane</location>
        <topology evidence="1">Multi-pass membrane protein</topology>
    </subcellularLocation>
</comment>
<dbReference type="PANTHER" id="PTHR43461:SF1">
    <property type="entry name" value="TRANSMEMBRANE PROTEIN 256"/>
    <property type="match status" value="1"/>
</dbReference>
<dbReference type="PANTHER" id="PTHR43461">
    <property type="entry name" value="TRANSMEMBRANE PROTEIN 256"/>
    <property type="match status" value="1"/>
</dbReference>
<dbReference type="InterPro" id="IPR006696">
    <property type="entry name" value="DUF423"/>
</dbReference>
<evidence type="ECO:0000256" key="5">
    <source>
        <dbReference type="ARBA" id="ARBA00023136"/>
    </source>
</evidence>
<keyword evidence="4 6" id="KW-1133">Transmembrane helix</keyword>
<dbReference type="EMBL" id="CADCWP010000256">
    <property type="protein sequence ID" value="CAA9581129.1"/>
    <property type="molecule type" value="Genomic_DNA"/>
</dbReference>
<feature type="transmembrane region" description="Helical" evidence="6">
    <location>
        <begin position="76"/>
        <end position="95"/>
    </location>
</feature>
<evidence type="ECO:0000256" key="2">
    <source>
        <dbReference type="ARBA" id="ARBA00009694"/>
    </source>
</evidence>
<organism evidence="7">
    <name type="scientific">uncultured Truepera sp</name>
    <dbReference type="NCBI Taxonomy" id="543023"/>
    <lineage>
        <taxon>Bacteria</taxon>
        <taxon>Thermotogati</taxon>
        <taxon>Deinococcota</taxon>
        <taxon>Deinococci</taxon>
        <taxon>Trueperales</taxon>
        <taxon>Trueperaceae</taxon>
        <taxon>Truepera</taxon>
        <taxon>environmental samples</taxon>
    </lineage>
</organism>
<gene>
    <name evidence="7" type="ORF">AVDCRST_MAG86-2816</name>
</gene>
<keyword evidence="5 6" id="KW-0472">Membrane</keyword>
<evidence type="ECO:0000256" key="4">
    <source>
        <dbReference type="ARBA" id="ARBA00022989"/>
    </source>
</evidence>
<dbReference type="GO" id="GO:0005886">
    <property type="term" value="C:plasma membrane"/>
    <property type="evidence" value="ECO:0007669"/>
    <property type="project" value="TreeGrafter"/>
</dbReference>
<evidence type="ECO:0000256" key="6">
    <source>
        <dbReference type="SAM" id="Phobius"/>
    </source>
</evidence>
<reference evidence="7" key="1">
    <citation type="submission" date="2020-02" db="EMBL/GenBank/DDBJ databases">
        <authorList>
            <person name="Meier V. D."/>
        </authorList>
    </citation>
    <scope>NUCLEOTIDE SEQUENCE</scope>
    <source>
        <strain evidence="7">AVDCRST_MAG86</strain>
    </source>
</reference>